<gene>
    <name evidence="1" type="ORF">BDFB_009207</name>
</gene>
<proteinExistence type="predicted"/>
<feature type="non-terminal residue" evidence="1">
    <location>
        <position position="141"/>
    </location>
</feature>
<evidence type="ECO:0000313" key="1">
    <source>
        <dbReference type="EMBL" id="RZC33506.1"/>
    </source>
</evidence>
<keyword evidence="2" id="KW-1185">Reference proteome</keyword>
<evidence type="ECO:0000313" key="2">
    <source>
        <dbReference type="Proteomes" id="UP000292052"/>
    </source>
</evidence>
<dbReference type="Proteomes" id="UP000292052">
    <property type="component" value="Unassembled WGS sequence"/>
</dbReference>
<protein>
    <submittedName>
        <fullName evidence="1">Uncharacterized protein</fullName>
    </submittedName>
</protein>
<dbReference type="OrthoDB" id="8187791at2759"/>
<accession>A0A482VLJ8</accession>
<dbReference type="AlphaFoldDB" id="A0A482VLJ8"/>
<sequence>GQTTTTTAETTEASLTNDTTLNNDWSYCFEFTWFGPGYDNFTLYNVNGTPPDIDYLFEHHKTSVLCRRTANQVCARYTYKYNGVVNNATYMCTKVQEVGGGAITSGCYSQEVDGYDVELCVCESGSGIVKPCNGALQTLFH</sequence>
<dbReference type="EMBL" id="QDEB01088104">
    <property type="protein sequence ID" value="RZC33506.1"/>
    <property type="molecule type" value="Genomic_DNA"/>
</dbReference>
<feature type="non-terminal residue" evidence="1">
    <location>
        <position position="1"/>
    </location>
</feature>
<dbReference type="STRING" id="1661398.A0A482VLJ8"/>
<organism evidence="1 2">
    <name type="scientific">Asbolus verrucosus</name>
    <name type="common">Desert ironclad beetle</name>
    <dbReference type="NCBI Taxonomy" id="1661398"/>
    <lineage>
        <taxon>Eukaryota</taxon>
        <taxon>Metazoa</taxon>
        <taxon>Ecdysozoa</taxon>
        <taxon>Arthropoda</taxon>
        <taxon>Hexapoda</taxon>
        <taxon>Insecta</taxon>
        <taxon>Pterygota</taxon>
        <taxon>Neoptera</taxon>
        <taxon>Endopterygota</taxon>
        <taxon>Coleoptera</taxon>
        <taxon>Polyphaga</taxon>
        <taxon>Cucujiformia</taxon>
        <taxon>Tenebrionidae</taxon>
        <taxon>Pimeliinae</taxon>
        <taxon>Asbolus</taxon>
    </lineage>
</organism>
<name>A0A482VLJ8_ASBVE</name>
<reference evidence="1 2" key="1">
    <citation type="submission" date="2017-03" db="EMBL/GenBank/DDBJ databases">
        <title>Genome of the blue death feigning beetle - Asbolus verrucosus.</title>
        <authorList>
            <person name="Rider S.D."/>
        </authorList>
    </citation>
    <scope>NUCLEOTIDE SEQUENCE [LARGE SCALE GENOMIC DNA]</scope>
    <source>
        <strain evidence="1">Butters</strain>
        <tissue evidence="1">Head and leg muscle</tissue>
    </source>
</reference>
<comment type="caution">
    <text evidence="1">The sequence shown here is derived from an EMBL/GenBank/DDBJ whole genome shotgun (WGS) entry which is preliminary data.</text>
</comment>